<dbReference type="EMBL" id="JADBGQ010000001">
    <property type="protein sequence ID" value="KAG5414621.1"/>
    <property type="molecule type" value="Genomic_DNA"/>
</dbReference>
<evidence type="ECO:0000313" key="1">
    <source>
        <dbReference type="EMBL" id="KAG5414621.1"/>
    </source>
</evidence>
<sequence>SLIKSNLSRLDASFVESTLELLPTFLGCCPNLQSLLMDFDCLPETDEIKLSYLPHCFLSFLRVCSDGDTNHSHRTICQDESSKILYKEL</sequence>
<reference evidence="1 2" key="1">
    <citation type="submission" date="2021-03" db="EMBL/GenBank/DDBJ databases">
        <authorList>
            <person name="King G.J."/>
            <person name="Bancroft I."/>
            <person name="Baten A."/>
            <person name="Bloomfield J."/>
            <person name="Borpatragohain P."/>
            <person name="He Z."/>
            <person name="Irish N."/>
            <person name="Irwin J."/>
            <person name="Liu K."/>
            <person name="Mauleon R.P."/>
            <person name="Moore J."/>
            <person name="Morris R."/>
            <person name="Ostergaard L."/>
            <person name="Wang B."/>
            <person name="Wells R."/>
        </authorList>
    </citation>
    <scope>NUCLEOTIDE SEQUENCE [LARGE SCALE GENOMIC DNA]</scope>
    <source>
        <strain evidence="1">R-o-18</strain>
        <tissue evidence="1">Leaf</tissue>
    </source>
</reference>
<keyword evidence="2" id="KW-1185">Reference proteome</keyword>
<name>A0ABQ7NX02_BRACM</name>
<evidence type="ECO:0000313" key="2">
    <source>
        <dbReference type="Proteomes" id="UP000823674"/>
    </source>
</evidence>
<gene>
    <name evidence="1" type="primary">A01p039380.1_BraROA</name>
    <name evidence="1" type="ORF">IGI04_002188</name>
</gene>
<protein>
    <recommendedName>
        <fullName evidence="3">Disease resistance protein</fullName>
    </recommendedName>
</protein>
<comment type="caution">
    <text evidence="1">The sequence shown here is derived from an EMBL/GenBank/DDBJ whole genome shotgun (WGS) entry which is preliminary data.</text>
</comment>
<feature type="non-terminal residue" evidence="1">
    <location>
        <position position="1"/>
    </location>
</feature>
<proteinExistence type="predicted"/>
<evidence type="ECO:0008006" key="3">
    <source>
        <dbReference type="Google" id="ProtNLM"/>
    </source>
</evidence>
<organism evidence="1 2">
    <name type="scientific">Brassica rapa subsp. trilocularis</name>
    <dbReference type="NCBI Taxonomy" id="1813537"/>
    <lineage>
        <taxon>Eukaryota</taxon>
        <taxon>Viridiplantae</taxon>
        <taxon>Streptophyta</taxon>
        <taxon>Embryophyta</taxon>
        <taxon>Tracheophyta</taxon>
        <taxon>Spermatophyta</taxon>
        <taxon>Magnoliopsida</taxon>
        <taxon>eudicotyledons</taxon>
        <taxon>Gunneridae</taxon>
        <taxon>Pentapetalae</taxon>
        <taxon>rosids</taxon>
        <taxon>malvids</taxon>
        <taxon>Brassicales</taxon>
        <taxon>Brassicaceae</taxon>
        <taxon>Brassiceae</taxon>
        <taxon>Brassica</taxon>
    </lineage>
</organism>
<dbReference type="Proteomes" id="UP000823674">
    <property type="component" value="Chromosome A01"/>
</dbReference>
<accession>A0ABQ7NX02</accession>